<keyword evidence="1" id="KW-0787">Thick filament</keyword>
<keyword evidence="5" id="KW-1015">Disulfide bond</keyword>
<evidence type="ECO:0000313" key="10">
    <source>
        <dbReference type="EMBL" id="VDM54969.1"/>
    </source>
</evidence>
<sequence length="1754" mass="196125">MVQFGLRLSSSNASSMKFIDLETILQRPGTSSSADTLISSPHKGLANVTHRIVMLEGVSQNFKNAITWNLKKVRKLATELAEPSISVQIEILKPSEASEEVLTIVDCEKASPDLLRIAAVSSKLKMENVTVSLVKQGDTAHEELVIEYENLVEDSVDFNLSQLVFSGLKENVEIVASVSMPLRTKVDRPHSPDAAPVSVSLTESSNAVGQQPPKFFRTLEDRSSTVGKSVQFKCMVSGTPTPSITWYVDGDQIQHSQEYEIIYEDGVCILRINEVLAEDEGEYSCEASNTAGKAETKCFLKVIKKRSSQFIEHAPSMTDLILQDSFDSFEWEEQEANRLFPNDDEFRHSLVIYNSEFDLTKIVNYNENMEETNAFHKYFDTAETVARVTEAEPLERLFAWFLFREPENISVDVVIPRPATFIGISYRISFPVIGGNHANFIAELSERCNINSAITPELTSSLESELDFTSELCEPRELDLPQEVYYKGHKIAMSVNEIEKEEMARNESGVMEIFKKTCLETSLEFDTELDITHSIKKIFNALPDKNTCAVLKSHSEIEVHTNPVSNPIYIDNRQKFFQGGSSSHNMEKADLYGKRRREHPEMKKSQSLKETGMSVSKDSTMSRDIVLDPEFMNKMKEVERIAGEVNEQLENLSSHPLISQHDDAKQIEDAIFKVSDELLMSRPVTEAQAEATEELIRTTLADIILNPTKTIEEEIELIKRPIRLLRRKLSDFTNSFIEDADVTNNTEEVSPLTSNIKDQLSQLEEIIAIPVDSALPNAVEKGDNCSVVVTGGTQKKRELHDLFLQINNEMNTIKSFCQSKLSKKGTDAVMNLLHKVRAHVANIANVLSVIRGKQPKAIEKAELSTSIFELKRMPTEEFNGAKTNVEQSLLQSKEHSTGKNEHNVKLIATTENSRKGEIPIAPPRRRRTLSAAPRAATDSFTRPHEKKKIMKTRDHSLDSKMSLADSSTFKTTTDKDIRNASKENLDSSSSKSKKSSAGERFDLFRHLNCVRARKELNVDLTDASTLEMLPKLGNKLILEQSSPYQNPMPGKEEVVESNYAGTSHSAAYLRHSQASTTALVSLSSVMILFGSISADDSGGSVQMICEESDYNTDTDTSALIRGTVKFFNRNSPKDVSSQSPMLLNLSHRNSRISPELTEQSDPSNLSITANIDIRCNSEDNKSAEFIYNEPFVQTRSPTTTSNTEDTLHLVLEEALLSQMDSSLITDDINRTAEPRETDILSDDSVITEIEQDIVDSVDESFQFVRSDAKKGLIAVLSQDVRQYVSVKLSADRTFDVEIVQEPISMSVMINVIEDQVDFMSLTVTGCRLNNFEGDERQDEITENSFQGEVNGESRIGISVSIIARSLHDGVYASLEEIPWGEVKMSLPECDVMTKSVEEEDSKTSILFNVTVSESNPEEKKSLHSQASLNHSQNTISEIENTISTSSINIPSYVIKIGSTATVTCELNNYLPPNSKIDWYKGDMQIDTCPGKLERISHDLLEVLIINNVTSEDNDLYSLKVNNEIFPVAYLIVEAASVDSLGATIITPPQTQFVMEGQPTVIMCQVSVPNQTVRWLKDRKPLQETDRLRLDVGEDGWNRVVFSQTQISDQGTYLAVLGDQTVAITLVVEERIDEKEVIVVVSGTESEEDDVQEYLVPPGSTATIACELEDSDHMCSLVWLKNGQRLTFTDPNKMEHVKNSLKHYLVIHDTCSKDSGVYSVSISDVEFRVAHLIVNDMTTISHSLRRKRISNSSLH</sequence>
<evidence type="ECO:0000256" key="3">
    <source>
        <dbReference type="ARBA" id="ARBA00022737"/>
    </source>
</evidence>
<dbReference type="PANTHER" id="PTHR12231">
    <property type="entry name" value="CTX-RELATED TYPE I TRANSMEMBRANE PROTEIN"/>
    <property type="match status" value="1"/>
</dbReference>
<evidence type="ECO:0000256" key="1">
    <source>
        <dbReference type="ARBA" id="ARBA00022433"/>
    </source>
</evidence>
<dbReference type="InterPro" id="IPR003598">
    <property type="entry name" value="Ig_sub2"/>
</dbReference>
<proteinExistence type="predicted"/>
<feature type="domain" description="Ig-like" evidence="9">
    <location>
        <begin position="1526"/>
        <end position="1624"/>
    </location>
</feature>
<evidence type="ECO:0000256" key="4">
    <source>
        <dbReference type="ARBA" id="ARBA00022889"/>
    </source>
</evidence>
<dbReference type="InterPro" id="IPR013151">
    <property type="entry name" value="Immunoglobulin_dom"/>
</dbReference>
<evidence type="ECO:0000256" key="7">
    <source>
        <dbReference type="ARBA" id="ARBA00023319"/>
    </source>
</evidence>
<reference evidence="10 11" key="2">
    <citation type="submission" date="2018-11" db="EMBL/GenBank/DDBJ databases">
        <authorList>
            <consortium name="Pathogen Informatics"/>
        </authorList>
    </citation>
    <scope>NUCLEOTIDE SEQUENCE [LARGE SCALE GENOMIC DNA]</scope>
    <source>
        <strain evidence="10 11">Costa Rica</strain>
    </source>
</reference>
<dbReference type="Pfam" id="PF07679">
    <property type="entry name" value="I-set"/>
    <property type="match status" value="2"/>
</dbReference>
<protein>
    <submittedName>
        <fullName evidence="12">Ig-like domain-containing protein</fullName>
    </submittedName>
</protein>
<dbReference type="GO" id="GO:0032982">
    <property type="term" value="C:myosin filament"/>
    <property type="evidence" value="ECO:0007669"/>
    <property type="project" value="UniProtKB-KW"/>
</dbReference>
<feature type="compositionally biased region" description="Basic and acidic residues" evidence="8">
    <location>
        <begin position="892"/>
        <end position="904"/>
    </location>
</feature>
<dbReference type="InterPro" id="IPR051170">
    <property type="entry name" value="Neural/epithelial_adhesion"/>
</dbReference>
<dbReference type="Pfam" id="PF00047">
    <property type="entry name" value="ig"/>
    <property type="match status" value="1"/>
</dbReference>
<gene>
    <name evidence="10" type="ORF">ACOC_LOCUS3384</name>
</gene>
<keyword evidence="7" id="KW-0393">Immunoglobulin domain</keyword>
<name>A0A0R3PGH5_ANGCS</name>
<dbReference type="CDD" id="cd00096">
    <property type="entry name" value="Ig"/>
    <property type="match status" value="1"/>
</dbReference>
<evidence type="ECO:0000256" key="6">
    <source>
        <dbReference type="ARBA" id="ARBA00023179"/>
    </source>
</evidence>
<dbReference type="GO" id="GO:0043005">
    <property type="term" value="C:neuron projection"/>
    <property type="evidence" value="ECO:0007669"/>
    <property type="project" value="TreeGrafter"/>
</dbReference>
<feature type="region of interest" description="Disordered" evidence="8">
    <location>
        <begin position="889"/>
        <end position="962"/>
    </location>
</feature>
<evidence type="ECO:0000259" key="9">
    <source>
        <dbReference type="PROSITE" id="PS50835"/>
    </source>
</evidence>
<dbReference type="InterPro" id="IPR007110">
    <property type="entry name" value="Ig-like_dom"/>
</dbReference>
<dbReference type="OrthoDB" id="5969272at2759"/>
<organism evidence="12">
    <name type="scientific">Angiostrongylus costaricensis</name>
    <name type="common">Nematode worm</name>
    <dbReference type="NCBI Taxonomy" id="334426"/>
    <lineage>
        <taxon>Eukaryota</taxon>
        <taxon>Metazoa</taxon>
        <taxon>Ecdysozoa</taxon>
        <taxon>Nematoda</taxon>
        <taxon>Chromadorea</taxon>
        <taxon>Rhabditida</taxon>
        <taxon>Rhabditina</taxon>
        <taxon>Rhabditomorpha</taxon>
        <taxon>Strongyloidea</taxon>
        <taxon>Metastrongylidae</taxon>
        <taxon>Angiostrongylus</taxon>
    </lineage>
</organism>
<evidence type="ECO:0000313" key="11">
    <source>
        <dbReference type="Proteomes" id="UP000267027"/>
    </source>
</evidence>
<evidence type="ECO:0000256" key="8">
    <source>
        <dbReference type="SAM" id="MobiDB-lite"/>
    </source>
</evidence>
<dbReference type="EMBL" id="UYYA01001002">
    <property type="protein sequence ID" value="VDM54969.1"/>
    <property type="molecule type" value="Genomic_DNA"/>
</dbReference>
<dbReference type="InterPro" id="IPR003599">
    <property type="entry name" value="Ig_sub"/>
</dbReference>
<dbReference type="STRING" id="334426.A0A0R3PGH5"/>
<dbReference type="SUPFAM" id="SSF48726">
    <property type="entry name" value="Immunoglobulin"/>
    <property type="match status" value="4"/>
</dbReference>
<reference evidence="12" key="1">
    <citation type="submission" date="2017-02" db="UniProtKB">
        <authorList>
            <consortium name="WormBaseParasite"/>
        </authorList>
    </citation>
    <scope>IDENTIFICATION</scope>
</reference>
<keyword evidence="11" id="KW-1185">Reference proteome</keyword>
<dbReference type="InterPro" id="IPR013098">
    <property type="entry name" value="Ig_I-set"/>
</dbReference>
<evidence type="ECO:0000313" key="12">
    <source>
        <dbReference type="WBParaSite" id="ACOC_0000338301-mRNA-1"/>
    </source>
</evidence>
<accession>A0A0R3PGH5</accession>
<dbReference type="FunFam" id="2.60.40.10:FF:000557">
    <property type="entry name" value="Myosin binding protein Ha"/>
    <property type="match status" value="1"/>
</dbReference>
<dbReference type="PROSITE" id="PS50835">
    <property type="entry name" value="IG_LIKE"/>
    <property type="match status" value="4"/>
</dbReference>
<keyword evidence="3" id="KW-0677">Repeat</keyword>
<feature type="region of interest" description="Disordered" evidence="8">
    <location>
        <begin position="596"/>
        <end position="615"/>
    </location>
</feature>
<keyword evidence="2" id="KW-0732">Signal</keyword>
<feature type="domain" description="Ig-like" evidence="9">
    <location>
        <begin position="1634"/>
        <end position="1740"/>
    </location>
</feature>
<evidence type="ECO:0000256" key="2">
    <source>
        <dbReference type="ARBA" id="ARBA00022729"/>
    </source>
</evidence>
<dbReference type="Gene3D" id="2.60.40.10">
    <property type="entry name" value="Immunoglobulins"/>
    <property type="match status" value="4"/>
</dbReference>
<feature type="domain" description="Ig-like" evidence="9">
    <location>
        <begin position="1440"/>
        <end position="1522"/>
    </location>
</feature>
<dbReference type="GO" id="GO:0007155">
    <property type="term" value="P:cell adhesion"/>
    <property type="evidence" value="ECO:0007669"/>
    <property type="project" value="UniProtKB-KW"/>
</dbReference>
<dbReference type="Proteomes" id="UP000267027">
    <property type="component" value="Unassembled WGS sequence"/>
</dbReference>
<dbReference type="InterPro" id="IPR013783">
    <property type="entry name" value="Ig-like_fold"/>
</dbReference>
<feature type="domain" description="Ig-like" evidence="9">
    <location>
        <begin position="213"/>
        <end position="301"/>
    </location>
</feature>
<dbReference type="OMA" id="ERCNINS"/>
<dbReference type="InterPro" id="IPR036179">
    <property type="entry name" value="Ig-like_dom_sf"/>
</dbReference>
<dbReference type="WBParaSite" id="ACOC_0000338301-mRNA-1">
    <property type="protein sequence ID" value="ACOC_0000338301-mRNA-1"/>
    <property type="gene ID" value="ACOC_0000338301"/>
</dbReference>
<keyword evidence="6" id="KW-0514">Muscle protein</keyword>
<evidence type="ECO:0000256" key="5">
    <source>
        <dbReference type="ARBA" id="ARBA00023157"/>
    </source>
</evidence>
<dbReference type="SMART" id="SM00408">
    <property type="entry name" value="IGc2"/>
    <property type="match status" value="3"/>
</dbReference>
<dbReference type="SMART" id="SM00409">
    <property type="entry name" value="IG"/>
    <property type="match status" value="4"/>
</dbReference>
<keyword evidence="4" id="KW-0130">Cell adhesion</keyword>
<dbReference type="PANTHER" id="PTHR12231:SF253">
    <property type="entry name" value="DPR-INTERACTING PROTEIN ETA, ISOFORM B-RELATED"/>
    <property type="match status" value="1"/>
</dbReference>